<keyword evidence="2" id="KW-0238">DNA-binding</keyword>
<dbReference type="InterPro" id="IPR000595">
    <property type="entry name" value="cNMP-bd_dom"/>
</dbReference>
<evidence type="ECO:0000259" key="4">
    <source>
        <dbReference type="PROSITE" id="PS50042"/>
    </source>
</evidence>
<proteinExistence type="predicted"/>
<dbReference type="InterPro" id="IPR014710">
    <property type="entry name" value="RmlC-like_jellyroll"/>
</dbReference>
<dbReference type="AlphaFoldDB" id="A0AAW7ZC97"/>
<comment type="caution">
    <text evidence="6">The sequence shown here is derived from an EMBL/GenBank/DDBJ whole genome shotgun (WGS) entry which is preliminary data.</text>
</comment>
<dbReference type="GO" id="GO:0003677">
    <property type="term" value="F:DNA binding"/>
    <property type="evidence" value="ECO:0007669"/>
    <property type="project" value="UniProtKB-KW"/>
</dbReference>
<gene>
    <name evidence="6" type="ORF">P6N53_08765</name>
</gene>
<dbReference type="RefSeq" id="WP_304542449.1">
    <property type="nucleotide sequence ID" value="NZ_JARPTC010000012.1"/>
</dbReference>
<evidence type="ECO:0000256" key="2">
    <source>
        <dbReference type="ARBA" id="ARBA00023125"/>
    </source>
</evidence>
<keyword evidence="3" id="KW-0804">Transcription</keyword>
<dbReference type="Proteomes" id="UP001172911">
    <property type="component" value="Unassembled WGS sequence"/>
</dbReference>
<accession>A0AAW7ZC97</accession>
<keyword evidence="1" id="KW-0805">Transcription regulation</keyword>
<dbReference type="Pfam" id="PF00027">
    <property type="entry name" value="cNMP_binding"/>
    <property type="match status" value="1"/>
</dbReference>
<evidence type="ECO:0000259" key="5">
    <source>
        <dbReference type="PROSITE" id="PS51063"/>
    </source>
</evidence>
<dbReference type="Pfam" id="PF13545">
    <property type="entry name" value="HTH_Crp_2"/>
    <property type="match status" value="1"/>
</dbReference>
<evidence type="ECO:0000256" key="3">
    <source>
        <dbReference type="ARBA" id="ARBA00023163"/>
    </source>
</evidence>
<dbReference type="PANTHER" id="PTHR24567">
    <property type="entry name" value="CRP FAMILY TRANSCRIPTIONAL REGULATORY PROTEIN"/>
    <property type="match status" value="1"/>
</dbReference>
<evidence type="ECO:0000313" key="7">
    <source>
        <dbReference type="Proteomes" id="UP001172911"/>
    </source>
</evidence>
<dbReference type="Gene3D" id="2.60.120.10">
    <property type="entry name" value="Jelly Rolls"/>
    <property type="match status" value="1"/>
</dbReference>
<dbReference type="PANTHER" id="PTHR24567:SF74">
    <property type="entry name" value="HTH-TYPE TRANSCRIPTIONAL REGULATOR ARCR"/>
    <property type="match status" value="1"/>
</dbReference>
<dbReference type="InterPro" id="IPR036390">
    <property type="entry name" value="WH_DNA-bd_sf"/>
</dbReference>
<keyword evidence="7" id="KW-1185">Reference proteome</keyword>
<dbReference type="InterPro" id="IPR012318">
    <property type="entry name" value="HTH_CRP"/>
</dbReference>
<dbReference type="GO" id="GO:0005829">
    <property type="term" value="C:cytosol"/>
    <property type="evidence" value="ECO:0007669"/>
    <property type="project" value="TreeGrafter"/>
</dbReference>
<reference evidence="6" key="2">
    <citation type="submission" date="2023-03" db="EMBL/GenBank/DDBJ databases">
        <authorList>
            <person name="Zhang Z."/>
        </authorList>
    </citation>
    <scope>NUCLEOTIDE SEQUENCE</scope>
    <source>
        <strain evidence="6">DSA</strain>
    </source>
</reference>
<dbReference type="InterPro" id="IPR018490">
    <property type="entry name" value="cNMP-bd_dom_sf"/>
</dbReference>
<name>A0AAW7ZC97_9FIRM</name>
<sequence>MVYNRNDYLSTSPWLKSQFLGGAPLNKEDIDFLTEIGAKKTYTKGAVLLDMGNRGDNMFFLHHGTVRYTLLSPEGVEKPVIYVTPGGFVGEEAFFHKQPTSYNAIAMEFVEATIINYRRYWDVVSRPGIAHIILKSMSIKARILATQIEDLAFRSTVEKVARLLYCLLAEGATDIKAKTENIGVTHNELASLACAHRVSVSNAISELKKEGLISIDKNGSITAEDIKKLRVRGFGV</sequence>
<evidence type="ECO:0000256" key="1">
    <source>
        <dbReference type="ARBA" id="ARBA00023015"/>
    </source>
</evidence>
<dbReference type="EMBL" id="JARPTC010000012">
    <property type="protein sequence ID" value="MDO7787307.1"/>
    <property type="molecule type" value="Genomic_DNA"/>
</dbReference>
<evidence type="ECO:0000313" key="6">
    <source>
        <dbReference type="EMBL" id="MDO7787307.1"/>
    </source>
</evidence>
<dbReference type="SUPFAM" id="SSF46785">
    <property type="entry name" value="Winged helix' DNA-binding domain"/>
    <property type="match status" value="1"/>
</dbReference>
<reference evidence="6" key="1">
    <citation type="journal article" date="2023" name="J. Hazard. Mater.">
        <title>Anaerobic biodegradation of pyrene and benzo[a]pyrene by a new sulfate-reducing Desulforamulus aquiferis strain DSA.</title>
        <authorList>
            <person name="Zhang Z."/>
            <person name="Sun J."/>
            <person name="Gong X."/>
            <person name="Wang C."/>
            <person name="Wang H."/>
        </authorList>
    </citation>
    <scope>NUCLEOTIDE SEQUENCE</scope>
    <source>
        <strain evidence="6">DSA</strain>
    </source>
</reference>
<protein>
    <submittedName>
        <fullName evidence="6">Crp/Fnr family transcriptional regulator</fullName>
    </submittedName>
</protein>
<dbReference type="GO" id="GO:0003700">
    <property type="term" value="F:DNA-binding transcription factor activity"/>
    <property type="evidence" value="ECO:0007669"/>
    <property type="project" value="TreeGrafter"/>
</dbReference>
<feature type="domain" description="Cyclic nucleotide-binding" evidence="4">
    <location>
        <begin position="40"/>
        <end position="124"/>
    </location>
</feature>
<dbReference type="PROSITE" id="PS51063">
    <property type="entry name" value="HTH_CRP_2"/>
    <property type="match status" value="1"/>
</dbReference>
<organism evidence="6 7">
    <name type="scientific">Desulforamulus aquiferis</name>
    <dbReference type="NCBI Taxonomy" id="1397668"/>
    <lineage>
        <taxon>Bacteria</taxon>
        <taxon>Bacillati</taxon>
        <taxon>Bacillota</taxon>
        <taxon>Clostridia</taxon>
        <taxon>Eubacteriales</taxon>
        <taxon>Peptococcaceae</taxon>
        <taxon>Desulforamulus</taxon>
    </lineage>
</organism>
<dbReference type="SUPFAM" id="SSF51206">
    <property type="entry name" value="cAMP-binding domain-like"/>
    <property type="match status" value="1"/>
</dbReference>
<dbReference type="CDD" id="cd00038">
    <property type="entry name" value="CAP_ED"/>
    <property type="match status" value="1"/>
</dbReference>
<dbReference type="InterPro" id="IPR050397">
    <property type="entry name" value="Env_Response_Regulators"/>
</dbReference>
<feature type="domain" description="HTH crp-type" evidence="5">
    <location>
        <begin position="154"/>
        <end position="227"/>
    </location>
</feature>
<dbReference type="PROSITE" id="PS50042">
    <property type="entry name" value="CNMP_BINDING_3"/>
    <property type="match status" value="1"/>
</dbReference>